<reference evidence="11 12" key="1">
    <citation type="submission" date="2017-05" db="EMBL/GenBank/DDBJ databases">
        <title>Vagococcus spp. assemblies.</title>
        <authorList>
            <person name="Gulvik C.A."/>
        </authorList>
    </citation>
    <scope>NUCLEOTIDE SEQUENCE [LARGE SCALE GENOMIC DNA]</scope>
    <source>
        <strain evidence="11 12">DSM 24756</strain>
    </source>
</reference>
<evidence type="ECO:0000256" key="6">
    <source>
        <dbReference type="ARBA" id="ARBA00023160"/>
    </source>
</evidence>
<evidence type="ECO:0000256" key="8">
    <source>
        <dbReference type="RuleBase" id="RU364072"/>
    </source>
</evidence>
<keyword evidence="6 8" id="KW-0275">Fatty acid biosynthesis</keyword>
<feature type="region of interest" description="Disordered" evidence="9">
    <location>
        <begin position="36"/>
        <end position="89"/>
    </location>
</feature>
<dbReference type="RefSeq" id="WP_126822732.1">
    <property type="nucleotide sequence ID" value="NZ_JBHLWU010000001.1"/>
</dbReference>
<dbReference type="EMBL" id="NGJZ01000001">
    <property type="protein sequence ID" value="RSU08280.1"/>
    <property type="molecule type" value="Genomic_DNA"/>
</dbReference>
<evidence type="ECO:0000256" key="5">
    <source>
        <dbReference type="ARBA" id="ARBA00023098"/>
    </source>
</evidence>
<evidence type="ECO:0000256" key="4">
    <source>
        <dbReference type="ARBA" id="ARBA00022832"/>
    </source>
</evidence>
<dbReference type="PROSITE" id="PS50968">
    <property type="entry name" value="BIOTINYL_LIPOYL"/>
    <property type="match status" value="1"/>
</dbReference>
<evidence type="ECO:0000313" key="11">
    <source>
        <dbReference type="EMBL" id="RSU08280.1"/>
    </source>
</evidence>
<comment type="pathway">
    <text evidence="1 8">Lipid metabolism; fatty acid biosynthesis.</text>
</comment>
<keyword evidence="5 8" id="KW-0443">Lipid metabolism</keyword>
<dbReference type="PANTHER" id="PTHR45266">
    <property type="entry name" value="OXALOACETATE DECARBOXYLASE ALPHA CHAIN"/>
    <property type="match status" value="1"/>
</dbReference>
<dbReference type="Pfam" id="PF00364">
    <property type="entry name" value="Biotin_lipoyl"/>
    <property type="match status" value="1"/>
</dbReference>
<dbReference type="PANTHER" id="PTHR45266:SF3">
    <property type="entry name" value="OXALOACETATE DECARBOXYLASE ALPHA CHAIN"/>
    <property type="match status" value="1"/>
</dbReference>
<proteinExistence type="predicted"/>
<dbReference type="CDD" id="cd06850">
    <property type="entry name" value="biotinyl_domain"/>
    <property type="match status" value="1"/>
</dbReference>
<evidence type="ECO:0000256" key="2">
    <source>
        <dbReference type="ARBA" id="ARBA00017562"/>
    </source>
</evidence>
<sequence>MNVSEVKDLLAQFDTSTVKTLDLTIDNVELHLSKNEGFAPTTPATSPQSGPLSTAPTNAPVAPTAETQAFASKQEETSESSTPSGKTVDSPIVGVVYLSSAPEKPAFKKVGDKVAVGETLCIVEAMKLMNEITSDLAGTVTEILVENEEVVEYGQPLFRID</sequence>
<dbReference type="GO" id="GO:0006633">
    <property type="term" value="P:fatty acid biosynthetic process"/>
    <property type="evidence" value="ECO:0007669"/>
    <property type="project" value="UniProtKB-UniPathway"/>
</dbReference>
<dbReference type="UniPathway" id="UPA00094"/>
<dbReference type="SUPFAM" id="SSF51230">
    <property type="entry name" value="Single hybrid motif"/>
    <property type="match status" value="1"/>
</dbReference>
<dbReference type="InterPro" id="IPR000089">
    <property type="entry name" value="Biotin_lipoyl"/>
</dbReference>
<evidence type="ECO:0000313" key="12">
    <source>
        <dbReference type="Proteomes" id="UP000288669"/>
    </source>
</evidence>
<name>A0A430AJJ7_9ENTE</name>
<keyword evidence="3 8" id="KW-0444">Lipid biosynthesis</keyword>
<evidence type="ECO:0000256" key="7">
    <source>
        <dbReference type="ARBA" id="ARBA00023267"/>
    </source>
</evidence>
<evidence type="ECO:0000259" key="10">
    <source>
        <dbReference type="PROSITE" id="PS50968"/>
    </source>
</evidence>
<comment type="caution">
    <text evidence="11">The sequence shown here is derived from an EMBL/GenBank/DDBJ whole genome shotgun (WGS) entry which is preliminary data.</text>
</comment>
<accession>A0A430AJJ7</accession>
<dbReference type="AlphaFoldDB" id="A0A430AJJ7"/>
<dbReference type="Proteomes" id="UP000288669">
    <property type="component" value="Unassembled WGS sequence"/>
</dbReference>
<protein>
    <recommendedName>
        <fullName evidence="2 8">Biotin carboxyl carrier protein of acetyl-CoA carboxylase</fullName>
    </recommendedName>
</protein>
<dbReference type="InterPro" id="IPR001249">
    <property type="entry name" value="AcCoA_biotinCC"/>
</dbReference>
<evidence type="ECO:0000256" key="9">
    <source>
        <dbReference type="SAM" id="MobiDB-lite"/>
    </source>
</evidence>
<evidence type="ECO:0000256" key="1">
    <source>
        <dbReference type="ARBA" id="ARBA00005194"/>
    </source>
</evidence>
<feature type="domain" description="Lipoyl-binding" evidence="10">
    <location>
        <begin position="85"/>
        <end position="161"/>
    </location>
</feature>
<feature type="compositionally biased region" description="Polar residues" evidence="9">
    <location>
        <begin position="42"/>
        <end position="52"/>
    </location>
</feature>
<comment type="function">
    <text evidence="8">This protein is a component of the acetyl coenzyme A carboxylase complex; first, biotin carboxylase catalyzes the carboxylation of the carrier protein and then the transcarboxylase transfers the carboxyl group to form malonyl-CoA.</text>
</comment>
<dbReference type="InterPro" id="IPR050709">
    <property type="entry name" value="Biotin_Carboxyl_Carrier/Decarb"/>
</dbReference>
<dbReference type="InterPro" id="IPR001882">
    <property type="entry name" value="Biotin_BS"/>
</dbReference>
<dbReference type="InterPro" id="IPR011053">
    <property type="entry name" value="Single_hybrid_motif"/>
</dbReference>
<dbReference type="GO" id="GO:0003989">
    <property type="term" value="F:acetyl-CoA carboxylase activity"/>
    <property type="evidence" value="ECO:0007669"/>
    <property type="project" value="InterPro"/>
</dbReference>
<dbReference type="Gene3D" id="2.40.50.100">
    <property type="match status" value="1"/>
</dbReference>
<evidence type="ECO:0000256" key="3">
    <source>
        <dbReference type="ARBA" id="ARBA00022516"/>
    </source>
</evidence>
<dbReference type="PRINTS" id="PR01071">
    <property type="entry name" value="ACOABIOTINCC"/>
</dbReference>
<keyword evidence="7 8" id="KW-0092">Biotin</keyword>
<dbReference type="PROSITE" id="PS00188">
    <property type="entry name" value="BIOTIN"/>
    <property type="match status" value="1"/>
</dbReference>
<feature type="compositionally biased region" description="Low complexity" evidence="9">
    <location>
        <begin position="54"/>
        <end position="67"/>
    </location>
</feature>
<dbReference type="GO" id="GO:0009317">
    <property type="term" value="C:acetyl-CoA carboxylase complex"/>
    <property type="evidence" value="ECO:0007669"/>
    <property type="project" value="InterPro"/>
</dbReference>
<gene>
    <name evidence="11" type="ORF">CBF30_03300</name>
</gene>
<keyword evidence="4 8" id="KW-0276">Fatty acid metabolism</keyword>
<keyword evidence="12" id="KW-1185">Reference proteome</keyword>
<dbReference type="NCBIfam" id="TIGR00531">
    <property type="entry name" value="BCCP"/>
    <property type="match status" value="1"/>
</dbReference>
<organism evidence="11 12">
    <name type="scientific">Vagococcus entomophilus</name>
    <dbReference type="NCBI Taxonomy" id="1160095"/>
    <lineage>
        <taxon>Bacteria</taxon>
        <taxon>Bacillati</taxon>
        <taxon>Bacillota</taxon>
        <taxon>Bacilli</taxon>
        <taxon>Lactobacillales</taxon>
        <taxon>Enterococcaceae</taxon>
        <taxon>Vagococcus</taxon>
    </lineage>
</organism>
<dbReference type="OrthoDB" id="9811735at2"/>